<dbReference type="EMBL" id="CP054038">
    <property type="protein sequence ID" value="QKJ20484.1"/>
    <property type="molecule type" value="Genomic_DNA"/>
</dbReference>
<dbReference type="PANTHER" id="PTHR43383:SF2">
    <property type="entry name" value="AMIDOHYDROLASE 2 FAMILY PROTEIN"/>
    <property type="match status" value="1"/>
</dbReference>
<feature type="compositionally biased region" description="Pro residues" evidence="1">
    <location>
        <begin position="391"/>
        <end position="402"/>
    </location>
</feature>
<dbReference type="InterPro" id="IPR006680">
    <property type="entry name" value="Amidohydro-rel"/>
</dbReference>
<sequence>MSSLEASGSRARGSSFAEIRAHVDALALVDHHIHSVFAGAVDADLFASALAETAAVAGPRVFDSPLGMAVRQHCAPLLGLPAFCTGEDYVAQRRRLGEDAVDRTLLRAAGVERMLVDGGYAGDRLRDDATLAEMADARVERVVRLEAVAEQVVRGAMQRPGGDLLETLHRELERQSAGAVGFKSVAAYRTGLALPPAPPPRTEVAAAAHAFVEEARRSGRVRLADPVLIHHLLWWAVADGRPLQLHVGLGDPDLVLRRANPLLLQEFLHATAALPTRIMLLHCYPFHRDAGSLAHMYPHVYVDVGLAITHLGAGATAVVRESMELTPFDRLLYSSDAWGLSERVYLGARLWRDATATVLAERVADGWPLDEALRLGAMIGRDNARAAYGPASPPSLPPLPEPLPEEARR</sequence>
<protein>
    <submittedName>
        <fullName evidence="3">Amidohydrolase</fullName>
    </submittedName>
</protein>
<dbReference type="PANTHER" id="PTHR43383">
    <property type="entry name" value="NODULIN 6"/>
    <property type="match status" value="1"/>
</dbReference>
<dbReference type="Pfam" id="PF04909">
    <property type="entry name" value="Amidohydro_2"/>
    <property type="match status" value="1"/>
</dbReference>
<dbReference type="SUPFAM" id="SSF51556">
    <property type="entry name" value="Metallo-dependent hydrolases"/>
    <property type="match status" value="1"/>
</dbReference>
<reference evidence="3 4" key="1">
    <citation type="submission" date="2020-05" db="EMBL/GenBank/DDBJ databases">
        <title>Strain PA2F3 complete genome.</title>
        <authorList>
            <person name="Kim Y.-S."/>
            <person name="Kim S.-J."/>
            <person name="Jung H.-k."/>
            <person name="Kim S.-E."/>
            <person name="Kim K.-H."/>
        </authorList>
    </citation>
    <scope>NUCLEOTIDE SEQUENCE [LARGE SCALE GENOMIC DNA]</scope>
    <source>
        <strain evidence="3 4">PA2F3</strain>
    </source>
</reference>
<dbReference type="Proteomes" id="UP000502498">
    <property type="component" value="Chromosome"/>
</dbReference>
<gene>
    <name evidence="3" type="ORF">HQM25_14730</name>
</gene>
<keyword evidence="3" id="KW-0378">Hydrolase</keyword>
<proteinExistence type="predicted"/>
<evidence type="ECO:0000313" key="3">
    <source>
        <dbReference type="EMBL" id="QKJ20484.1"/>
    </source>
</evidence>
<dbReference type="Gene3D" id="3.20.20.140">
    <property type="entry name" value="Metal-dependent hydrolases"/>
    <property type="match status" value="1"/>
</dbReference>
<name>A0A7D4TS34_9MICO</name>
<organism evidence="3 4">
    <name type="scientific">Microbacterium hominis</name>
    <dbReference type="NCBI Taxonomy" id="162426"/>
    <lineage>
        <taxon>Bacteria</taxon>
        <taxon>Bacillati</taxon>
        <taxon>Actinomycetota</taxon>
        <taxon>Actinomycetes</taxon>
        <taxon>Micrococcales</taxon>
        <taxon>Microbacteriaceae</taxon>
        <taxon>Microbacterium</taxon>
    </lineage>
</organism>
<accession>A0A7D4TS34</accession>
<dbReference type="AlphaFoldDB" id="A0A7D4TS34"/>
<evidence type="ECO:0000259" key="2">
    <source>
        <dbReference type="Pfam" id="PF04909"/>
    </source>
</evidence>
<evidence type="ECO:0000256" key="1">
    <source>
        <dbReference type="SAM" id="MobiDB-lite"/>
    </source>
</evidence>
<evidence type="ECO:0000313" key="4">
    <source>
        <dbReference type="Proteomes" id="UP000502498"/>
    </source>
</evidence>
<dbReference type="InterPro" id="IPR032466">
    <property type="entry name" value="Metal_Hydrolase"/>
</dbReference>
<feature type="region of interest" description="Disordered" evidence="1">
    <location>
        <begin position="386"/>
        <end position="409"/>
    </location>
</feature>
<dbReference type="GO" id="GO:0016787">
    <property type="term" value="F:hydrolase activity"/>
    <property type="evidence" value="ECO:0007669"/>
    <property type="project" value="UniProtKB-KW"/>
</dbReference>
<feature type="domain" description="Amidohydrolase-related" evidence="2">
    <location>
        <begin position="135"/>
        <end position="389"/>
    </location>
</feature>
<dbReference type="RefSeq" id="WP_172990909.1">
    <property type="nucleotide sequence ID" value="NZ_CP054038.1"/>
</dbReference>